<proteinExistence type="inferred from homology"/>
<keyword evidence="12" id="KW-1185">Reference proteome</keyword>
<sequence>MKLTISKKLWGGFSAVLVLLIIASVMSMWTTNDVSTRYDSLIDEELERVSLVEKVEVIQKEMSTSVLEYLMFSKLSSVEKLEADYKQVMEIITSLSKDLNNKAAIELVEKLQEQSKQLFEANTEMIELKKVNGMYQKAASQSTQLNLEISEALVELKTIEEKSASQTREELDTYVTMSNIITLLLTILSVVIGILVSHFISRSIARPIKKVTNGLAEIADGNLTIEPIVIKNRDEVGEMASTFNKMSNDLQRIVSGVRDSSMQLAANAEELSASSEESLASSQMVAKSAEAQMVASEEQVGQMNASMHSMTDLQEGVSQIALSNEDMLKATDGVRSLVTQGSSVVTNVASQMDTIHETFNETTEIMKNMAKHSNEIQNITSLITDISDQTNLLALNAAIEAARAGEYGKGFAVVAEEVRKLAEQSKNSASEIASMVQLIQSASSSAVKAITTGGEKVEEGITKTTESLNVFQQIETSVDDVVQKVESVTTAISHISEIASSVTDSVQQVQTLATHAADGASDTSAATEQQLAANEEISSSAQSLADLAEKLQNEVSHFRI</sequence>
<keyword evidence="2" id="KW-1003">Cell membrane</keyword>
<keyword evidence="8" id="KW-1133">Transmembrane helix</keyword>
<comment type="subcellular location">
    <subcellularLocation>
        <location evidence="1">Cell membrane</location>
    </subcellularLocation>
</comment>
<accession>A0A9X3L8A7</accession>
<comment type="similarity">
    <text evidence="5">Belongs to the methyl-accepting chemotaxis (MCP) protein family.</text>
</comment>
<dbReference type="InterPro" id="IPR024478">
    <property type="entry name" value="HlyB_4HB_MCP"/>
</dbReference>
<dbReference type="InterPro" id="IPR004089">
    <property type="entry name" value="MCPsignal_dom"/>
</dbReference>
<organism evidence="11 12">
    <name type="scientific">Psychrobacillus psychrodurans</name>
    <dbReference type="NCBI Taxonomy" id="126157"/>
    <lineage>
        <taxon>Bacteria</taxon>
        <taxon>Bacillati</taxon>
        <taxon>Bacillota</taxon>
        <taxon>Bacilli</taxon>
        <taxon>Bacillales</taxon>
        <taxon>Bacillaceae</taxon>
        <taxon>Psychrobacillus</taxon>
    </lineage>
</organism>
<dbReference type="Gene3D" id="6.10.340.10">
    <property type="match status" value="1"/>
</dbReference>
<keyword evidence="7" id="KW-0175">Coiled coil</keyword>
<reference evidence="11" key="1">
    <citation type="submission" date="2022-05" db="EMBL/GenBank/DDBJ databases">
        <authorList>
            <person name="Colautti A."/>
            <person name="Iacumin L."/>
        </authorList>
    </citation>
    <scope>NUCLEOTIDE SEQUENCE</scope>
    <source>
        <strain evidence="11">DSM 30747</strain>
    </source>
</reference>
<keyword evidence="3 8" id="KW-0472">Membrane</keyword>
<dbReference type="Pfam" id="PF00015">
    <property type="entry name" value="MCPsignal"/>
    <property type="match status" value="1"/>
</dbReference>
<dbReference type="Pfam" id="PF12729">
    <property type="entry name" value="4HB_MCP_1"/>
    <property type="match status" value="1"/>
</dbReference>
<evidence type="ECO:0000259" key="9">
    <source>
        <dbReference type="PROSITE" id="PS50111"/>
    </source>
</evidence>
<dbReference type="SMART" id="SM00283">
    <property type="entry name" value="MA"/>
    <property type="match status" value="1"/>
</dbReference>
<evidence type="ECO:0000259" key="10">
    <source>
        <dbReference type="PROSITE" id="PS50885"/>
    </source>
</evidence>
<feature type="transmembrane region" description="Helical" evidence="8">
    <location>
        <begin position="180"/>
        <end position="200"/>
    </location>
</feature>
<evidence type="ECO:0000256" key="8">
    <source>
        <dbReference type="SAM" id="Phobius"/>
    </source>
</evidence>
<dbReference type="PANTHER" id="PTHR32089">
    <property type="entry name" value="METHYL-ACCEPTING CHEMOTAXIS PROTEIN MCPB"/>
    <property type="match status" value="1"/>
</dbReference>
<dbReference type="Pfam" id="PF00672">
    <property type="entry name" value="HAMP"/>
    <property type="match status" value="1"/>
</dbReference>
<dbReference type="SUPFAM" id="SSF58104">
    <property type="entry name" value="Methyl-accepting chemotaxis protein (MCP) signaling domain"/>
    <property type="match status" value="1"/>
</dbReference>
<dbReference type="Proteomes" id="UP001152172">
    <property type="component" value="Unassembled WGS sequence"/>
</dbReference>
<evidence type="ECO:0000256" key="1">
    <source>
        <dbReference type="ARBA" id="ARBA00004236"/>
    </source>
</evidence>
<name>A0A9X3L8A7_9BACI</name>
<dbReference type="GO" id="GO:0007165">
    <property type="term" value="P:signal transduction"/>
    <property type="evidence" value="ECO:0007669"/>
    <property type="project" value="UniProtKB-KW"/>
</dbReference>
<evidence type="ECO:0000313" key="11">
    <source>
        <dbReference type="EMBL" id="MCZ8531786.1"/>
    </source>
</evidence>
<gene>
    <name evidence="11" type="ORF">M9R61_00335</name>
</gene>
<dbReference type="GO" id="GO:0005886">
    <property type="term" value="C:plasma membrane"/>
    <property type="evidence" value="ECO:0007669"/>
    <property type="project" value="UniProtKB-SubCell"/>
</dbReference>
<comment type="caution">
    <text evidence="11">The sequence shown here is derived from an EMBL/GenBank/DDBJ whole genome shotgun (WGS) entry which is preliminary data.</text>
</comment>
<dbReference type="InterPro" id="IPR003660">
    <property type="entry name" value="HAMP_dom"/>
</dbReference>
<keyword evidence="4 6" id="KW-0807">Transducer</keyword>
<feature type="coiled-coil region" evidence="7">
    <location>
        <begin position="78"/>
        <end position="162"/>
    </location>
</feature>
<protein>
    <submittedName>
        <fullName evidence="11">Methyl-accepting chemotaxis protein</fullName>
    </submittedName>
</protein>
<evidence type="ECO:0000256" key="4">
    <source>
        <dbReference type="ARBA" id="ARBA00023224"/>
    </source>
</evidence>
<dbReference type="PROSITE" id="PS50885">
    <property type="entry name" value="HAMP"/>
    <property type="match status" value="1"/>
</dbReference>
<dbReference type="SMART" id="SM00304">
    <property type="entry name" value="HAMP"/>
    <property type="match status" value="2"/>
</dbReference>
<feature type="domain" description="Methyl-accepting transducer" evidence="9">
    <location>
        <begin position="274"/>
        <end position="510"/>
    </location>
</feature>
<evidence type="ECO:0000313" key="12">
    <source>
        <dbReference type="Proteomes" id="UP001152172"/>
    </source>
</evidence>
<keyword evidence="8" id="KW-0812">Transmembrane</keyword>
<evidence type="ECO:0000256" key="3">
    <source>
        <dbReference type="ARBA" id="ARBA00023136"/>
    </source>
</evidence>
<dbReference type="EMBL" id="JAMKBI010000001">
    <property type="protein sequence ID" value="MCZ8531786.1"/>
    <property type="molecule type" value="Genomic_DNA"/>
</dbReference>
<dbReference type="PANTHER" id="PTHR32089:SF112">
    <property type="entry name" value="LYSOZYME-LIKE PROTEIN-RELATED"/>
    <property type="match status" value="1"/>
</dbReference>
<dbReference type="CDD" id="cd06225">
    <property type="entry name" value="HAMP"/>
    <property type="match status" value="1"/>
</dbReference>
<feature type="transmembrane region" description="Helical" evidence="8">
    <location>
        <begin position="9"/>
        <end position="29"/>
    </location>
</feature>
<evidence type="ECO:0000256" key="7">
    <source>
        <dbReference type="SAM" id="Coils"/>
    </source>
</evidence>
<dbReference type="Gene3D" id="1.10.287.950">
    <property type="entry name" value="Methyl-accepting chemotaxis protein"/>
    <property type="match status" value="1"/>
</dbReference>
<dbReference type="RefSeq" id="WP_269920482.1">
    <property type="nucleotide sequence ID" value="NZ_JAMKBI010000001.1"/>
</dbReference>
<dbReference type="AlphaFoldDB" id="A0A9X3L8A7"/>
<evidence type="ECO:0000256" key="2">
    <source>
        <dbReference type="ARBA" id="ARBA00022475"/>
    </source>
</evidence>
<dbReference type="PROSITE" id="PS50111">
    <property type="entry name" value="CHEMOTAXIS_TRANSDUC_2"/>
    <property type="match status" value="1"/>
</dbReference>
<evidence type="ECO:0000256" key="5">
    <source>
        <dbReference type="ARBA" id="ARBA00029447"/>
    </source>
</evidence>
<feature type="domain" description="HAMP" evidence="10">
    <location>
        <begin position="202"/>
        <end position="255"/>
    </location>
</feature>
<evidence type="ECO:0000256" key="6">
    <source>
        <dbReference type="PROSITE-ProRule" id="PRU00284"/>
    </source>
</evidence>